<keyword evidence="3" id="KW-1185">Reference proteome</keyword>
<feature type="transmembrane region" description="Helical" evidence="1">
    <location>
        <begin position="20"/>
        <end position="39"/>
    </location>
</feature>
<protein>
    <submittedName>
        <fullName evidence="2">Uncharacterized protein</fullName>
    </submittedName>
</protein>
<reference evidence="2 3" key="1">
    <citation type="submission" date="2023-03" db="EMBL/GenBank/DDBJ databases">
        <title>High recombination rates correlate with genetic variation in Cardiocondyla obscurior ants.</title>
        <authorList>
            <person name="Errbii M."/>
        </authorList>
    </citation>
    <scope>NUCLEOTIDE SEQUENCE [LARGE SCALE GENOMIC DNA]</scope>
    <source>
        <strain evidence="2">Alpha-2009</strain>
        <tissue evidence="2">Whole body</tissue>
    </source>
</reference>
<keyword evidence="1" id="KW-0812">Transmembrane</keyword>
<comment type="caution">
    <text evidence="2">The sequence shown here is derived from an EMBL/GenBank/DDBJ whole genome shotgun (WGS) entry which is preliminary data.</text>
</comment>
<name>A0AAW2G3I3_9HYME</name>
<proteinExistence type="predicted"/>
<dbReference type="AlphaFoldDB" id="A0AAW2G3I3"/>
<evidence type="ECO:0000313" key="2">
    <source>
        <dbReference type="EMBL" id="KAL0122213.1"/>
    </source>
</evidence>
<dbReference type="EMBL" id="JADYXP020000006">
    <property type="protein sequence ID" value="KAL0122213.1"/>
    <property type="molecule type" value="Genomic_DNA"/>
</dbReference>
<accession>A0AAW2G3I3</accession>
<evidence type="ECO:0000256" key="1">
    <source>
        <dbReference type="SAM" id="Phobius"/>
    </source>
</evidence>
<dbReference type="Proteomes" id="UP001430953">
    <property type="component" value="Unassembled WGS sequence"/>
</dbReference>
<organism evidence="2 3">
    <name type="scientific">Cardiocondyla obscurior</name>
    <dbReference type="NCBI Taxonomy" id="286306"/>
    <lineage>
        <taxon>Eukaryota</taxon>
        <taxon>Metazoa</taxon>
        <taxon>Ecdysozoa</taxon>
        <taxon>Arthropoda</taxon>
        <taxon>Hexapoda</taxon>
        <taxon>Insecta</taxon>
        <taxon>Pterygota</taxon>
        <taxon>Neoptera</taxon>
        <taxon>Endopterygota</taxon>
        <taxon>Hymenoptera</taxon>
        <taxon>Apocrita</taxon>
        <taxon>Aculeata</taxon>
        <taxon>Formicoidea</taxon>
        <taxon>Formicidae</taxon>
        <taxon>Myrmicinae</taxon>
        <taxon>Cardiocondyla</taxon>
    </lineage>
</organism>
<sequence>MPRIDIKSVYSRYVSSYMYTYIRSLLCIWIITCVVHALYHRMFRNLSIIFISRHCFSISITCRSTVFKYIPFLVKSYDNSS</sequence>
<gene>
    <name evidence="2" type="ORF">PUN28_007158</name>
</gene>
<keyword evidence="1" id="KW-0472">Membrane</keyword>
<evidence type="ECO:0000313" key="3">
    <source>
        <dbReference type="Proteomes" id="UP001430953"/>
    </source>
</evidence>
<keyword evidence="1" id="KW-1133">Transmembrane helix</keyword>